<name>A0ABU2FIX2_9EURY</name>
<comment type="caution">
    <text evidence="9">The sequence shown here is derived from an EMBL/GenBank/DDBJ whole genome shotgun (WGS) entry which is preliminary data.</text>
</comment>
<keyword evidence="4 7" id="KW-0812">Transmembrane</keyword>
<evidence type="ECO:0000256" key="7">
    <source>
        <dbReference type="RuleBase" id="RU363032"/>
    </source>
</evidence>
<proteinExistence type="inferred from homology"/>
<dbReference type="RefSeq" id="WP_310898529.1">
    <property type="nucleotide sequence ID" value="NZ_JAMQOS010000001.1"/>
</dbReference>
<dbReference type="Proteomes" id="UP001268864">
    <property type="component" value="Unassembled WGS sequence"/>
</dbReference>
<evidence type="ECO:0000256" key="5">
    <source>
        <dbReference type="ARBA" id="ARBA00022989"/>
    </source>
</evidence>
<keyword evidence="2 7" id="KW-0813">Transport</keyword>
<feature type="transmembrane region" description="Helical" evidence="7">
    <location>
        <begin position="214"/>
        <end position="236"/>
    </location>
</feature>
<feature type="transmembrane region" description="Helical" evidence="7">
    <location>
        <begin position="248"/>
        <end position="265"/>
    </location>
</feature>
<dbReference type="PANTHER" id="PTHR43744">
    <property type="entry name" value="ABC TRANSPORTER PERMEASE PROTEIN MG189-RELATED-RELATED"/>
    <property type="match status" value="1"/>
</dbReference>
<feature type="transmembrane region" description="Helical" evidence="7">
    <location>
        <begin position="186"/>
        <end position="208"/>
    </location>
</feature>
<evidence type="ECO:0000313" key="9">
    <source>
        <dbReference type="EMBL" id="MDS0280683.1"/>
    </source>
</evidence>
<keyword evidence="5 7" id="KW-1133">Transmembrane helix</keyword>
<dbReference type="Pfam" id="PF00528">
    <property type="entry name" value="BPD_transp_1"/>
    <property type="match status" value="1"/>
</dbReference>
<keyword evidence="6 7" id="KW-0472">Membrane</keyword>
<organism evidence="9 10">
    <name type="scientific">Haloarcula onubensis</name>
    <dbReference type="NCBI Taxonomy" id="2950539"/>
    <lineage>
        <taxon>Archaea</taxon>
        <taxon>Methanobacteriati</taxon>
        <taxon>Methanobacteriota</taxon>
        <taxon>Stenosarchaea group</taxon>
        <taxon>Halobacteria</taxon>
        <taxon>Halobacteriales</taxon>
        <taxon>Haloarculaceae</taxon>
        <taxon>Haloarcula</taxon>
    </lineage>
</organism>
<accession>A0ABU2FIX2</accession>
<feature type="domain" description="ABC transmembrane type-1" evidence="8">
    <location>
        <begin position="76"/>
        <end position="265"/>
    </location>
</feature>
<feature type="transmembrane region" description="Helical" evidence="7">
    <location>
        <begin position="111"/>
        <end position="135"/>
    </location>
</feature>
<dbReference type="PANTHER" id="PTHR43744:SF12">
    <property type="entry name" value="ABC TRANSPORTER PERMEASE PROTEIN MG189-RELATED"/>
    <property type="match status" value="1"/>
</dbReference>
<comment type="similarity">
    <text evidence="7">Belongs to the binding-protein-dependent transport system permease family.</text>
</comment>
<feature type="transmembrane region" description="Helical" evidence="7">
    <location>
        <begin position="147"/>
        <end position="165"/>
    </location>
</feature>
<dbReference type="InterPro" id="IPR000515">
    <property type="entry name" value="MetI-like"/>
</dbReference>
<evidence type="ECO:0000259" key="8">
    <source>
        <dbReference type="PROSITE" id="PS50928"/>
    </source>
</evidence>
<keyword evidence="10" id="KW-1185">Reference proteome</keyword>
<evidence type="ECO:0000256" key="6">
    <source>
        <dbReference type="ARBA" id="ARBA00023136"/>
    </source>
</evidence>
<keyword evidence="3" id="KW-1003">Cell membrane</keyword>
<dbReference type="PROSITE" id="PS50928">
    <property type="entry name" value="ABC_TM1"/>
    <property type="match status" value="1"/>
</dbReference>
<evidence type="ECO:0000256" key="3">
    <source>
        <dbReference type="ARBA" id="ARBA00022475"/>
    </source>
</evidence>
<dbReference type="SUPFAM" id="SSF161098">
    <property type="entry name" value="MetI-like"/>
    <property type="match status" value="1"/>
</dbReference>
<sequence>MSTETRLNIPRPKTIGLYVSLYGAALLFITPYLYMLSTSLKTEAFAFSQKPYWIPPEISFRWYEAILNGTPILQWLINTLVIAGATTILVVILDSMIAFSLTKLDWPGKRIVFGVIIASFMVPIYANMVPLYTIISDFGLLNSPLAVILPFSAIPIGVFLFTQFFKDLPDSVVEAAKIDGFSTFQIYLRIVLPLMKPAIAALSLYTFVYTWNQFLWPLIVLQGSSSFTLPVGIVTMQPTQVFQPGAEMAGTLIAAAPLFIVFLILQEQLVNAVQMQGTTG</sequence>
<evidence type="ECO:0000256" key="1">
    <source>
        <dbReference type="ARBA" id="ARBA00004651"/>
    </source>
</evidence>
<dbReference type="EMBL" id="JAMQOS010000001">
    <property type="protein sequence ID" value="MDS0280683.1"/>
    <property type="molecule type" value="Genomic_DNA"/>
</dbReference>
<dbReference type="Gene3D" id="1.10.3720.10">
    <property type="entry name" value="MetI-like"/>
    <property type="match status" value="1"/>
</dbReference>
<dbReference type="InterPro" id="IPR035906">
    <property type="entry name" value="MetI-like_sf"/>
</dbReference>
<reference evidence="9 10" key="1">
    <citation type="submission" date="2022-06" db="EMBL/GenBank/DDBJ databases">
        <title>Halomicroarcula sp. a new haloarchaeum isolate from saline soil.</title>
        <authorList>
            <person name="Strakova D."/>
            <person name="Galisteo C."/>
            <person name="Sanchez-Porro C."/>
            <person name="Ventosa A."/>
        </authorList>
    </citation>
    <scope>NUCLEOTIDE SEQUENCE [LARGE SCALE GENOMIC DNA]</scope>
    <source>
        <strain evidence="9 10">S3CR25-11</strain>
    </source>
</reference>
<comment type="subcellular location">
    <subcellularLocation>
        <location evidence="1 7">Cell membrane</location>
        <topology evidence="1 7">Multi-pass membrane protein</topology>
    </subcellularLocation>
</comment>
<dbReference type="CDD" id="cd06261">
    <property type="entry name" value="TM_PBP2"/>
    <property type="match status" value="1"/>
</dbReference>
<gene>
    <name evidence="9" type="ORF">NDI86_01020</name>
</gene>
<evidence type="ECO:0000256" key="4">
    <source>
        <dbReference type="ARBA" id="ARBA00022692"/>
    </source>
</evidence>
<feature type="transmembrane region" description="Helical" evidence="7">
    <location>
        <begin position="15"/>
        <end position="34"/>
    </location>
</feature>
<protein>
    <submittedName>
        <fullName evidence="9">Carbohydrate ABC transporter permease</fullName>
    </submittedName>
</protein>
<feature type="transmembrane region" description="Helical" evidence="7">
    <location>
        <begin position="72"/>
        <end position="99"/>
    </location>
</feature>
<evidence type="ECO:0000256" key="2">
    <source>
        <dbReference type="ARBA" id="ARBA00022448"/>
    </source>
</evidence>
<evidence type="ECO:0000313" key="10">
    <source>
        <dbReference type="Proteomes" id="UP001268864"/>
    </source>
</evidence>